<name>A0A7S8EC13_9CHLR</name>
<dbReference type="SUPFAM" id="SSF49879">
    <property type="entry name" value="SMAD/FHA domain"/>
    <property type="match status" value="1"/>
</dbReference>
<sequence>MKTNDVDRTMEIPKPTTRLTVRQDDLEGARAALPDQLRFTLVDANVTVEINLNRDIIIGRQTSSVAQVHFDLTPFIHSKHGVSRQHCVISEIYGKLMLQDLDSTNGTMLNDKSLKPYQRYEIQSGDRMLLGRCDIQVEFVFKRRYATI</sequence>
<dbReference type="InterPro" id="IPR008984">
    <property type="entry name" value="SMAD_FHA_dom_sf"/>
</dbReference>
<evidence type="ECO:0000313" key="3">
    <source>
        <dbReference type="Proteomes" id="UP000594468"/>
    </source>
</evidence>
<evidence type="ECO:0000259" key="1">
    <source>
        <dbReference type="PROSITE" id="PS50006"/>
    </source>
</evidence>
<dbReference type="PROSITE" id="PS50006">
    <property type="entry name" value="FHA_DOMAIN"/>
    <property type="match status" value="1"/>
</dbReference>
<dbReference type="InterPro" id="IPR050923">
    <property type="entry name" value="Cell_Proc_Reg/RNA_Proc"/>
</dbReference>
<reference evidence="2 3" key="1">
    <citation type="submission" date="2020-02" db="EMBL/GenBank/DDBJ databases">
        <authorList>
            <person name="Zheng R.K."/>
            <person name="Sun C.M."/>
        </authorList>
    </citation>
    <scope>NUCLEOTIDE SEQUENCE [LARGE SCALE GENOMIC DNA]</scope>
    <source>
        <strain evidence="3">rifampicinis</strain>
    </source>
</reference>
<evidence type="ECO:0000313" key="2">
    <source>
        <dbReference type="EMBL" id="QPC84200.1"/>
    </source>
</evidence>
<dbReference type="AlphaFoldDB" id="A0A7S8EC13"/>
<dbReference type="EMBL" id="CP062983">
    <property type="protein sequence ID" value="QPC84200.1"/>
    <property type="molecule type" value="Genomic_DNA"/>
</dbReference>
<feature type="domain" description="FHA" evidence="1">
    <location>
        <begin position="56"/>
        <end position="114"/>
    </location>
</feature>
<dbReference type="SMART" id="SM00240">
    <property type="entry name" value="FHA"/>
    <property type="match status" value="1"/>
</dbReference>
<organism evidence="2 3">
    <name type="scientific">Phototrophicus methaneseepsis</name>
    <dbReference type="NCBI Taxonomy" id="2710758"/>
    <lineage>
        <taxon>Bacteria</taxon>
        <taxon>Bacillati</taxon>
        <taxon>Chloroflexota</taxon>
        <taxon>Candidatus Thermofontia</taxon>
        <taxon>Phototrophicales</taxon>
        <taxon>Phototrophicaceae</taxon>
        <taxon>Phototrophicus</taxon>
    </lineage>
</organism>
<dbReference type="Gene3D" id="2.60.200.20">
    <property type="match status" value="1"/>
</dbReference>
<accession>A0A7S8EC13</accession>
<keyword evidence="3" id="KW-1185">Reference proteome</keyword>
<dbReference type="KEGG" id="pmet:G4Y79_07455"/>
<dbReference type="RefSeq" id="WP_195172264.1">
    <property type="nucleotide sequence ID" value="NZ_CP062983.1"/>
</dbReference>
<protein>
    <submittedName>
        <fullName evidence="2">FHA domain-containing protein</fullName>
    </submittedName>
</protein>
<dbReference type="PANTHER" id="PTHR23308">
    <property type="entry name" value="NUCLEAR INHIBITOR OF PROTEIN PHOSPHATASE-1"/>
    <property type="match status" value="1"/>
</dbReference>
<dbReference type="Pfam" id="PF00498">
    <property type="entry name" value="FHA"/>
    <property type="match status" value="1"/>
</dbReference>
<gene>
    <name evidence="2" type="ORF">G4Y79_07455</name>
</gene>
<dbReference type="InterPro" id="IPR000253">
    <property type="entry name" value="FHA_dom"/>
</dbReference>
<dbReference type="Proteomes" id="UP000594468">
    <property type="component" value="Chromosome"/>
</dbReference>
<proteinExistence type="predicted"/>